<evidence type="ECO:0000256" key="10">
    <source>
        <dbReference type="ARBA" id="ARBA00023204"/>
    </source>
</evidence>
<evidence type="ECO:0000259" key="17">
    <source>
        <dbReference type="PROSITE" id="PS51068"/>
    </source>
</evidence>
<dbReference type="CDD" id="cd08966">
    <property type="entry name" value="EcFpg-like_N"/>
    <property type="match status" value="1"/>
</dbReference>
<evidence type="ECO:0000313" key="18">
    <source>
        <dbReference type="EMBL" id="EQB34090.1"/>
    </source>
</evidence>
<proteinExistence type="inferred from homology"/>
<keyword evidence="7 15" id="KW-0378">Hydrolase</keyword>
<dbReference type="PANTHER" id="PTHR22993">
    <property type="entry name" value="FORMAMIDOPYRIMIDINE-DNA GLYCOSYLASE"/>
    <property type="match status" value="1"/>
</dbReference>
<dbReference type="HAMAP" id="MF_00103">
    <property type="entry name" value="Fapy_DNA_glycosyl"/>
    <property type="match status" value="1"/>
</dbReference>
<evidence type="ECO:0000256" key="4">
    <source>
        <dbReference type="ARBA" id="ARBA00022723"/>
    </source>
</evidence>
<evidence type="ECO:0000256" key="12">
    <source>
        <dbReference type="ARBA" id="ARBA00023268"/>
    </source>
</evidence>
<evidence type="ECO:0000256" key="13">
    <source>
        <dbReference type="ARBA" id="ARBA00023295"/>
    </source>
</evidence>
<dbReference type="STRING" id="1346791.M529_00300"/>
<evidence type="ECO:0000256" key="3">
    <source>
        <dbReference type="ARBA" id="ARBA00011245"/>
    </source>
</evidence>
<dbReference type="EC" id="3.2.2.23" evidence="15"/>
<keyword evidence="19" id="KW-1185">Reference proteome</keyword>
<comment type="cofactor">
    <cofactor evidence="15">
        <name>Zn(2+)</name>
        <dbReference type="ChEBI" id="CHEBI:29105"/>
    </cofactor>
    <text evidence="15">Binds 1 zinc ion per subunit.</text>
</comment>
<keyword evidence="9 15" id="KW-0238">DNA-binding</keyword>
<dbReference type="GO" id="GO:0003684">
    <property type="term" value="F:damaged DNA binding"/>
    <property type="evidence" value="ECO:0007669"/>
    <property type="project" value="InterPro"/>
</dbReference>
<evidence type="ECO:0000259" key="16">
    <source>
        <dbReference type="PROSITE" id="PS51066"/>
    </source>
</evidence>
<protein>
    <recommendedName>
        <fullName evidence="15">Formamidopyrimidine-DNA glycosylase</fullName>
        <shortName evidence="15">Fapy-DNA glycosylase</shortName>
        <ecNumber evidence="15">3.2.2.23</ecNumber>
    </recommendedName>
    <alternativeName>
        <fullName evidence="15">DNA-(apurinic or apyrimidinic site) lyase MutM</fullName>
        <shortName evidence="15">AP lyase MutM</shortName>
        <ecNumber evidence="15">4.2.99.18</ecNumber>
    </alternativeName>
</protein>
<dbReference type="PANTHER" id="PTHR22993:SF9">
    <property type="entry name" value="FORMAMIDOPYRIMIDINE-DNA GLYCOSYLASE"/>
    <property type="match status" value="1"/>
</dbReference>
<dbReference type="Gene3D" id="3.20.190.10">
    <property type="entry name" value="MutM-like, N-terminal"/>
    <property type="match status" value="1"/>
</dbReference>
<feature type="domain" description="FPG-type" evidence="16">
    <location>
        <begin position="252"/>
        <end position="285"/>
    </location>
</feature>
<name>T0IZ81_9SPHN</name>
<feature type="binding site" evidence="15">
    <location>
        <position position="167"/>
    </location>
    <ligand>
        <name>DNA</name>
        <dbReference type="ChEBI" id="CHEBI:16991"/>
    </ligand>
</feature>
<dbReference type="InterPro" id="IPR000214">
    <property type="entry name" value="Znf_DNA_glyclase/AP_lyase"/>
</dbReference>
<dbReference type="InterPro" id="IPR010979">
    <property type="entry name" value="Ribosomal_uS13-like_H2TH"/>
</dbReference>
<feature type="binding site" evidence="15">
    <location>
        <position position="105"/>
    </location>
    <ligand>
        <name>DNA</name>
        <dbReference type="ChEBI" id="CHEBI:16991"/>
    </ligand>
</feature>
<dbReference type="EC" id="4.2.99.18" evidence="15"/>
<dbReference type="InterPro" id="IPR012319">
    <property type="entry name" value="FPG_cat"/>
</dbReference>
<dbReference type="InterPro" id="IPR020629">
    <property type="entry name" value="FPG_Glyclase"/>
</dbReference>
<dbReference type="InterPro" id="IPR015886">
    <property type="entry name" value="H2TH_FPG"/>
</dbReference>
<dbReference type="Pfam" id="PF06827">
    <property type="entry name" value="zf-FPG_IleRS"/>
    <property type="match status" value="1"/>
</dbReference>
<dbReference type="SUPFAM" id="SSF57716">
    <property type="entry name" value="Glucocorticoid receptor-like (DNA-binding domain)"/>
    <property type="match status" value="1"/>
</dbReference>
<keyword evidence="5 15" id="KW-0227">DNA damage</keyword>
<feature type="active site" description="Proton donor; for delta-elimination activity" evidence="15">
    <location>
        <position position="275"/>
    </location>
</feature>
<keyword evidence="4 15" id="KW-0479">Metal-binding</keyword>
<dbReference type="Pfam" id="PF01149">
    <property type="entry name" value="Fapy_DNA_glyco"/>
    <property type="match status" value="1"/>
</dbReference>
<sequence length="285" mass="31084">MVPLSRTGNSAYMGAMPELPEVETTVAGLRSVLHDTLLTRVEPRRADLRFPIPPDLRQRLTGATVTSLSRRAKYGLIGTDRGDTLIFHLGMSGRWRIDPAEIGTHDHLLIETGSGRLLALNDPRRFGSLDLVRSEGWEEYAPFTRMGPEPLGPDFTAAYLADALQGKATSIKAALLDQRIVAGLGNIYVCEALNMAGIAPTREAGRIGRARLALLVESIRTVLAAAITAGGSTLRDYARPNGELGYFSKQWRVYGREGEACPCGGTVRRRVDGGRSTFYCPRCQK</sequence>
<feature type="binding site" evidence="15">
    <location>
        <position position="124"/>
    </location>
    <ligand>
        <name>DNA</name>
        <dbReference type="ChEBI" id="CHEBI:16991"/>
    </ligand>
</feature>
<dbReference type="InterPro" id="IPR035937">
    <property type="entry name" value="FPG_N"/>
</dbReference>
<evidence type="ECO:0000256" key="9">
    <source>
        <dbReference type="ARBA" id="ARBA00023125"/>
    </source>
</evidence>
<comment type="subunit">
    <text evidence="3 15">Monomer.</text>
</comment>
<dbReference type="NCBIfam" id="TIGR00577">
    <property type="entry name" value="fpg"/>
    <property type="match status" value="1"/>
</dbReference>
<accession>T0IZ81</accession>
<dbReference type="PATRIC" id="fig|1346791.3.peg.47"/>
<keyword evidence="6 15" id="KW-0863">Zinc-finger</keyword>
<feature type="domain" description="Formamidopyrimidine-DNA glycosylase catalytic" evidence="17">
    <location>
        <begin position="17"/>
        <end position="127"/>
    </location>
</feature>
<dbReference type="SUPFAM" id="SSF46946">
    <property type="entry name" value="S13-like H2TH domain"/>
    <property type="match status" value="1"/>
</dbReference>
<dbReference type="NCBIfam" id="NF002211">
    <property type="entry name" value="PRK01103.1"/>
    <property type="match status" value="1"/>
</dbReference>
<dbReference type="Pfam" id="PF06831">
    <property type="entry name" value="H2TH"/>
    <property type="match status" value="1"/>
</dbReference>
<dbReference type="GO" id="GO:0006284">
    <property type="term" value="P:base-excision repair"/>
    <property type="evidence" value="ECO:0007669"/>
    <property type="project" value="InterPro"/>
</dbReference>
<evidence type="ECO:0000256" key="15">
    <source>
        <dbReference type="HAMAP-Rule" id="MF_00103"/>
    </source>
</evidence>
<dbReference type="AlphaFoldDB" id="T0IZ81"/>
<keyword evidence="13 15" id="KW-0326">Glycosidase</keyword>
<evidence type="ECO:0000256" key="2">
    <source>
        <dbReference type="ARBA" id="ARBA00009409"/>
    </source>
</evidence>
<gene>
    <name evidence="15" type="primary">mutM</name>
    <name evidence="15" type="synonym">fpg</name>
    <name evidence="18" type="ORF">M529_00300</name>
</gene>
<dbReference type="PROSITE" id="PS51068">
    <property type="entry name" value="FPG_CAT"/>
    <property type="match status" value="1"/>
</dbReference>
<evidence type="ECO:0000256" key="11">
    <source>
        <dbReference type="ARBA" id="ARBA00023239"/>
    </source>
</evidence>
<evidence type="ECO:0000256" key="1">
    <source>
        <dbReference type="ARBA" id="ARBA00001668"/>
    </source>
</evidence>
<feature type="active site" description="Proton donor; for beta-elimination activity" evidence="15">
    <location>
        <position position="73"/>
    </location>
</feature>
<comment type="function">
    <text evidence="15">Involved in base excision repair of DNA damaged by oxidation or by mutagenic agents. Acts as DNA glycosylase that recognizes and removes damaged bases. Has a preference for oxidized purines, such as 7,8-dihydro-8-oxoguanine (8-oxoG). Has AP (apurinic/apyrimidinic) lyase activity and introduces nicks in the DNA strand. Cleaves the DNA backbone by beta-delta elimination to generate a single-strand break at the site of the removed base with both 3'- and 5'-phosphates.</text>
</comment>
<dbReference type="Proteomes" id="UP000015523">
    <property type="component" value="Unassembled WGS sequence"/>
</dbReference>
<dbReference type="SMART" id="SM01232">
    <property type="entry name" value="H2TH"/>
    <property type="match status" value="1"/>
</dbReference>
<keyword evidence="8 15" id="KW-0862">Zinc</keyword>
<dbReference type="SUPFAM" id="SSF81624">
    <property type="entry name" value="N-terminal domain of MutM-like DNA repair proteins"/>
    <property type="match status" value="1"/>
</dbReference>
<comment type="catalytic activity">
    <reaction evidence="1 15">
        <text>Hydrolysis of DNA containing ring-opened 7-methylguanine residues, releasing 2,6-diamino-4-hydroxy-5-(N-methyl)formamidopyrimidine.</text>
        <dbReference type="EC" id="3.2.2.23"/>
    </reaction>
</comment>
<dbReference type="PROSITE" id="PS01242">
    <property type="entry name" value="ZF_FPG_1"/>
    <property type="match status" value="1"/>
</dbReference>
<keyword evidence="10 15" id="KW-0234">DNA repair</keyword>
<feature type="active site" description="Proton donor" evidence="15">
    <location>
        <position position="18"/>
    </location>
</feature>
<dbReference type="InterPro" id="IPR015887">
    <property type="entry name" value="DNA_glyclase_Znf_dom_DNA_BS"/>
</dbReference>
<evidence type="ECO:0000256" key="14">
    <source>
        <dbReference type="ARBA" id="ARBA00044632"/>
    </source>
</evidence>
<evidence type="ECO:0000256" key="6">
    <source>
        <dbReference type="ARBA" id="ARBA00022771"/>
    </source>
</evidence>
<dbReference type="GO" id="GO:0008270">
    <property type="term" value="F:zinc ion binding"/>
    <property type="evidence" value="ECO:0007669"/>
    <property type="project" value="UniProtKB-UniRule"/>
</dbReference>
<keyword evidence="12 15" id="KW-0511">Multifunctional enzyme</keyword>
<comment type="caution">
    <text evidence="18">The sequence shown here is derived from an EMBL/GenBank/DDBJ whole genome shotgun (WGS) entry which is preliminary data.</text>
</comment>
<feature type="active site" description="Schiff-base intermediate with DNA" evidence="15">
    <location>
        <position position="17"/>
    </location>
</feature>
<reference evidence="18 19" key="1">
    <citation type="journal article" date="2013" name="Genome Announc.">
        <title>Draft Genome Sequence of Sphingobium ummariense Strain RL-3, a Hexachlorocyclohexane-Degrading Bacterium.</title>
        <authorList>
            <person name="Kohli P."/>
            <person name="Dua A."/>
            <person name="Sangwan N."/>
            <person name="Oldach P."/>
            <person name="Khurana J.P."/>
            <person name="Lal R."/>
        </authorList>
    </citation>
    <scope>NUCLEOTIDE SEQUENCE [LARGE SCALE GENOMIC DNA]</scope>
    <source>
        <strain evidence="18 19">RL-3</strain>
    </source>
</reference>
<dbReference type="SMART" id="SM00898">
    <property type="entry name" value="Fapy_DNA_glyco"/>
    <property type="match status" value="1"/>
</dbReference>
<dbReference type="PROSITE" id="PS51066">
    <property type="entry name" value="ZF_FPG_2"/>
    <property type="match status" value="1"/>
</dbReference>
<dbReference type="GO" id="GO:0034039">
    <property type="term" value="F:8-oxo-7,8-dihydroguanine DNA N-glycosylase activity"/>
    <property type="evidence" value="ECO:0007669"/>
    <property type="project" value="TreeGrafter"/>
</dbReference>
<evidence type="ECO:0000256" key="8">
    <source>
        <dbReference type="ARBA" id="ARBA00022833"/>
    </source>
</evidence>
<comment type="catalytic activity">
    <reaction evidence="14 15">
        <text>2'-deoxyribonucleotide-(2'-deoxyribose 5'-phosphate)-2'-deoxyribonucleotide-DNA = a 3'-end 2'-deoxyribonucleotide-(2,3-dehydro-2,3-deoxyribose 5'-phosphate)-DNA + a 5'-end 5'-phospho-2'-deoxyribonucleoside-DNA + H(+)</text>
        <dbReference type="Rhea" id="RHEA:66592"/>
        <dbReference type="Rhea" id="RHEA-COMP:13180"/>
        <dbReference type="Rhea" id="RHEA-COMP:16897"/>
        <dbReference type="Rhea" id="RHEA-COMP:17067"/>
        <dbReference type="ChEBI" id="CHEBI:15378"/>
        <dbReference type="ChEBI" id="CHEBI:136412"/>
        <dbReference type="ChEBI" id="CHEBI:157695"/>
        <dbReference type="ChEBI" id="CHEBI:167181"/>
        <dbReference type="EC" id="4.2.99.18"/>
    </reaction>
</comment>
<dbReference type="Gene3D" id="1.10.8.50">
    <property type="match status" value="1"/>
</dbReference>
<dbReference type="GO" id="GO:0140078">
    <property type="term" value="F:class I DNA-(apurinic or apyrimidinic site) endonuclease activity"/>
    <property type="evidence" value="ECO:0007669"/>
    <property type="project" value="UniProtKB-EC"/>
</dbReference>
<evidence type="ECO:0000256" key="7">
    <source>
        <dbReference type="ARBA" id="ARBA00022801"/>
    </source>
</evidence>
<dbReference type="EMBL" id="AUWY01000019">
    <property type="protein sequence ID" value="EQB34090.1"/>
    <property type="molecule type" value="Genomic_DNA"/>
</dbReference>
<dbReference type="FunFam" id="1.10.8.50:FF:000003">
    <property type="entry name" value="Formamidopyrimidine-DNA glycosylase"/>
    <property type="match status" value="1"/>
</dbReference>
<evidence type="ECO:0000313" key="19">
    <source>
        <dbReference type="Proteomes" id="UP000015523"/>
    </source>
</evidence>
<dbReference type="InterPro" id="IPR010663">
    <property type="entry name" value="Znf_FPG/IleRS"/>
</dbReference>
<organism evidence="18 19">
    <name type="scientific">Sphingobium ummariense RL-3</name>
    <dbReference type="NCBI Taxonomy" id="1346791"/>
    <lineage>
        <taxon>Bacteria</taxon>
        <taxon>Pseudomonadati</taxon>
        <taxon>Pseudomonadota</taxon>
        <taxon>Alphaproteobacteria</taxon>
        <taxon>Sphingomonadales</taxon>
        <taxon>Sphingomonadaceae</taxon>
        <taxon>Sphingobium</taxon>
    </lineage>
</organism>
<keyword evidence="11 15" id="KW-0456">Lyase</keyword>
<comment type="similarity">
    <text evidence="2 15">Belongs to the FPG family.</text>
</comment>
<evidence type="ECO:0000256" key="5">
    <source>
        <dbReference type="ARBA" id="ARBA00022763"/>
    </source>
</evidence>
<dbReference type="eggNOG" id="COG0266">
    <property type="taxonomic scope" value="Bacteria"/>
</dbReference>